<evidence type="ECO:0000313" key="3">
    <source>
        <dbReference type="Proteomes" id="UP000054047"/>
    </source>
</evidence>
<feature type="region of interest" description="Disordered" evidence="1">
    <location>
        <begin position="195"/>
        <end position="215"/>
    </location>
</feature>
<dbReference type="AlphaFoldDB" id="A0A0C2C9G4"/>
<gene>
    <name evidence="2" type="ORF">ANCDUO_16959</name>
</gene>
<name>A0A0C2C9G4_9BILA</name>
<accession>A0A0C2C9G4</accession>
<protein>
    <submittedName>
        <fullName evidence="2">Uncharacterized protein</fullName>
    </submittedName>
</protein>
<reference evidence="2 3" key="1">
    <citation type="submission" date="2013-12" db="EMBL/GenBank/DDBJ databases">
        <title>Draft genome of the parsitic nematode Ancylostoma duodenale.</title>
        <authorList>
            <person name="Mitreva M."/>
        </authorList>
    </citation>
    <scope>NUCLEOTIDE SEQUENCE [LARGE SCALE GENOMIC DNA]</scope>
    <source>
        <strain evidence="2 3">Zhejiang</strain>
    </source>
</reference>
<evidence type="ECO:0000313" key="2">
    <source>
        <dbReference type="EMBL" id="KIH52928.1"/>
    </source>
</evidence>
<dbReference type="OrthoDB" id="5868855at2759"/>
<evidence type="ECO:0000256" key="1">
    <source>
        <dbReference type="SAM" id="MobiDB-lite"/>
    </source>
</evidence>
<organism evidence="2 3">
    <name type="scientific">Ancylostoma duodenale</name>
    <dbReference type="NCBI Taxonomy" id="51022"/>
    <lineage>
        <taxon>Eukaryota</taxon>
        <taxon>Metazoa</taxon>
        <taxon>Ecdysozoa</taxon>
        <taxon>Nematoda</taxon>
        <taxon>Chromadorea</taxon>
        <taxon>Rhabditida</taxon>
        <taxon>Rhabditina</taxon>
        <taxon>Rhabditomorpha</taxon>
        <taxon>Strongyloidea</taxon>
        <taxon>Ancylostomatidae</taxon>
        <taxon>Ancylostomatinae</taxon>
        <taxon>Ancylostoma</taxon>
    </lineage>
</organism>
<dbReference type="Proteomes" id="UP000054047">
    <property type="component" value="Unassembled WGS sequence"/>
</dbReference>
<sequence>MFIPEVLDLSFFVPDGVGGVVCLHCSWQGDDRSPNNLRTHLKKFHSSDGVFARFSEKLAQSISIRSTAGLANPRPRSLTGHFSTMRRSPVVLISNGVAEVPVVGPVLHPRPTLSTGRDPAQAIDSRPTRVDIGTLRPEGALSLSVPDAPARQALPRLVSSPRVLHETALSRRGRVSGPSTVDVLSRAGFPRLSVFDGRRRPGSNGAPPLLHPSFRPPPSRLPFCPRCYAIRRF</sequence>
<dbReference type="EMBL" id="KN742447">
    <property type="protein sequence ID" value="KIH52928.1"/>
    <property type="molecule type" value="Genomic_DNA"/>
</dbReference>
<proteinExistence type="predicted"/>
<keyword evidence="3" id="KW-1185">Reference proteome</keyword>